<accession>A0ABW3W073</accession>
<evidence type="ECO:0000313" key="2">
    <source>
        <dbReference type="EMBL" id="MFD1248470.1"/>
    </source>
</evidence>
<name>A0ABW3W073_9ACTN</name>
<sequence>MSESAGTVYQERLRVPLRWWAQGTMLVATTWLVLIVALAEKAPWLAWTVTGLAVLGLAAALRSYGGARIVVADGWLHAGRARIEATYVGTAEALDAEQTRRVSGPEADARAYLLLRPYLKRSVKVEIVDPADPAPYWLVSSRHPRALAGAINDLHHSVGSGAREPGR</sequence>
<keyword evidence="1" id="KW-1133">Transmembrane helix</keyword>
<keyword evidence="3" id="KW-1185">Reference proteome</keyword>
<evidence type="ECO:0000256" key="1">
    <source>
        <dbReference type="SAM" id="Phobius"/>
    </source>
</evidence>
<keyword evidence="1" id="KW-0472">Membrane</keyword>
<protein>
    <submittedName>
        <fullName evidence="2">DUF3093 domain-containing protein</fullName>
    </submittedName>
</protein>
<organism evidence="2 3">
    <name type="scientific">Nocardioides ginsengisoli</name>
    <dbReference type="NCBI Taxonomy" id="363868"/>
    <lineage>
        <taxon>Bacteria</taxon>
        <taxon>Bacillati</taxon>
        <taxon>Actinomycetota</taxon>
        <taxon>Actinomycetes</taxon>
        <taxon>Propionibacteriales</taxon>
        <taxon>Nocardioidaceae</taxon>
        <taxon>Nocardioides</taxon>
    </lineage>
</organism>
<comment type="caution">
    <text evidence="2">The sequence shown here is derived from an EMBL/GenBank/DDBJ whole genome shotgun (WGS) entry which is preliminary data.</text>
</comment>
<gene>
    <name evidence="2" type="ORF">ACFQ3F_11795</name>
</gene>
<feature type="transmembrane region" description="Helical" evidence="1">
    <location>
        <begin position="19"/>
        <end position="38"/>
    </location>
</feature>
<dbReference type="RefSeq" id="WP_367917982.1">
    <property type="nucleotide sequence ID" value="NZ_BAABAC010000006.1"/>
</dbReference>
<evidence type="ECO:0000313" key="3">
    <source>
        <dbReference type="Proteomes" id="UP001597229"/>
    </source>
</evidence>
<dbReference type="InterPro" id="IPR021443">
    <property type="entry name" value="DUF3093"/>
</dbReference>
<feature type="transmembrane region" description="Helical" evidence="1">
    <location>
        <begin position="44"/>
        <end position="61"/>
    </location>
</feature>
<dbReference type="Pfam" id="PF11292">
    <property type="entry name" value="DUF3093"/>
    <property type="match status" value="1"/>
</dbReference>
<dbReference type="EMBL" id="JBHTLX010000016">
    <property type="protein sequence ID" value="MFD1248470.1"/>
    <property type="molecule type" value="Genomic_DNA"/>
</dbReference>
<proteinExistence type="predicted"/>
<reference evidence="3" key="1">
    <citation type="journal article" date="2019" name="Int. J. Syst. Evol. Microbiol.">
        <title>The Global Catalogue of Microorganisms (GCM) 10K type strain sequencing project: providing services to taxonomists for standard genome sequencing and annotation.</title>
        <authorList>
            <consortium name="The Broad Institute Genomics Platform"/>
            <consortium name="The Broad Institute Genome Sequencing Center for Infectious Disease"/>
            <person name="Wu L."/>
            <person name="Ma J."/>
        </authorList>
    </citation>
    <scope>NUCLEOTIDE SEQUENCE [LARGE SCALE GENOMIC DNA]</scope>
    <source>
        <strain evidence="3">CCUG 52478</strain>
    </source>
</reference>
<dbReference type="Proteomes" id="UP001597229">
    <property type="component" value="Unassembled WGS sequence"/>
</dbReference>
<keyword evidence="1" id="KW-0812">Transmembrane</keyword>